<dbReference type="Proteomes" id="UP001596060">
    <property type="component" value="Unassembled WGS sequence"/>
</dbReference>
<keyword evidence="2" id="KW-1185">Reference proteome</keyword>
<name>A0ABW0PBQ0_9HYPH</name>
<evidence type="ECO:0000313" key="2">
    <source>
        <dbReference type="Proteomes" id="UP001596060"/>
    </source>
</evidence>
<comment type="caution">
    <text evidence="1">The sequence shown here is derived from an EMBL/GenBank/DDBJ whole genome shotgun (WGS) entry which is preliminary data.</text>
</comment>
<sequence>MTNPILNISTQKVGGLRFVRIGRLSLSFCLTRKPVARPVKLTAKPMVERAGDAFYPVVRLYRDGKLATIKAGPVHHASPADALAHARAAIARCGLTLAR</sequence>
<dbReference type="EMBL" id="JBHSLU010000161">
    <property type="protein sequence ID" value="MFC5509284.1"/>
    <property type="molecule type" value="Genomic_DNA"/>
</dbReference>
<gene>
    <name evidence="1" type="ORF">ACFPN9_29145</name>
</gene>
<accession>A0ABW0PBQ0</accession>
<proteinExistence type="predicted"/>
<reference evidence="2" key="1">
    <citation type="journal article" date="2019" name="Int. J. Syst. Evol. Microbiol.">
        <title>The Global Catalogue of Microorganisms (GCM) 10K type strain sequencing project: providing services to taxonomists for standard genome sequencing and annotation.</title>
        <authorList>
            <consortium name="The Broad Institute Genomics Platform"/>
            <consortium name="The Broad Institute Genome Sequencing Center for Infectious Disease"/>
            <person name="Wu L."/>
            <person name="Ma J."/>
        </authorList>
    </citation>
    <scope>NUCLEOTIDE SEQUENCE [LARGE SCALE GENOMIC DNA]</scope>
    <source>
        <strain evidence="2">CCUG 43117</strain>
    </source>
</reference>
<evidence type="ECO:0000313" key="1">
    <source>
        <dbReference type="EMBL" id="MFC5509284.1"/>
    </source>
</evidence>
<organism evidence="1 2">
    <name type="scientific">Bosea massiliensis</name>
    <dbReference type="NCBI Taxonomy" id="151419"/>
    <lineage>
        <taxon>Bacteria</taxon>
        <taxon>Pseudomonadati</taxon>
        <taxon>Pseudomonadota</taxon>
        <taxon>Alphaproteobacteria</taxon>
        <taxon>Hyphomicrobiales</taxon>
        <taxon>Boseaceae</taxon>
        <taxon>Bosea</taxon>
    </lineage>
</organism>
<protein>
    <submittedName>
        <fullName evidence="1">Uncharacterized protein</fullName>
    </submittedName>
</protein>
<dbReference type="RefSeq" id="WP_377818039.1">
    <property type="nucleotide sequence ID" value="NZ_JBHSLU010000161.1"/>
</dbReference>